<feature type="active site" evidence="13">
    <location>
        <position position="180"/>
    </location>
</feature>
<evidence type="ECO:0000313" key="16">
    <source>
        <dbReference type="EMBL" id="KAF9738058.1"/>
    </source>
</evidence>
<sequence>MYTQAFLTLALTALAAATPIEKRATGSTANEFTRGGCKDVMFAFARGSTEIGNMGTICGPQTSDGIKAAFGAGNVATEGIEYAAALAPNALPGGTDAKSKQAMADILNKMATQCPDSVILAGGYSQGAAVSHRAIESLDPAVQNQIAGVILYGDTQNTQDKAQIPGFDTAKTKIVCAPGDLVCTGSLVILAPHLSYGANAGEGAAFLVQKAQAAMAAKKRKRAEVAAEEAAKREAGHVARKRVKVAVGMMAWRFQRLA</sequence>
<evidence type="ECO:0000256" key="3">
    <source>
        <dbReference type="ARBA" id="ARBA00013095"/>
    </source>
</evidence>
<dbReference type="InterPro" id="IPR043579">
    <property type="entry name" value="CUTINASE_2"/>
</dbReference>
<dbReference type="AlphaFoldDB" id="A0A9P6GMZ5"/>
<dbReference type="PANTHER" id="PTHR48250">
    <property type="entry name" value="CUTINASE 2-RELATED"/>
    <property type="match status" value="1"/>
</dbReference>
<evidence type="ECO:0000256" key="14">
    <source>
        <dbReference type="PIRSR" id="PIRSR611150-2"/>
    </source>
</evidence>
<comment type="function">
    <text evidence="10">Catalyzes the hydrolysis of complex carboxylic polyesters found in the cell wall of plants. Degrades cutin, a macromolecule that forms the structure of the plant cuticle. Allows pathogenic fungi to penetrate through the cuticular barrier into the host plant during the initial stage of fungal infection.</text>
</comment>
<dbReference type="Pfam" id="PF01083">
    <property type="entry name" value="Cutinase"/>
    <property type="match status" value="1"/>
</dbReference>
<reference evidence="16" key="1">
    <citation type="journal article" date="2020" name="Mol. Plant Microbe Interact.">
        <title>Genome Sequence of the Biocontrol Agent Coniothyrium minitans strain Conio (IMI 134523).</title>
        <authorList>
            <person name="Patel D."/>
            <person name="Shittu T.A."/>
            <person name="Baroncelli R."/>
            <person name="Muthumeenakshi S."/>
            <person name="Osborne T.H."/>
            <person name="Janganan T.K."/>
            <person name="Sreenivasaprasad S."/>
        </authorList>
    </citation>
    <scope>NUCLEOTIDE SEQUENCE</scope>
    <source>
        <strain evidence="16">Conio</strain>
    </source>
</reference>
<dbReference type="InterPro" id="IPR029058">
    <property type="entry name" value="AB_hydrolase_fold"/>
</dbReference>
<evidence type="ECO:0000256" key="9">
    <source>
        <dbReference type="ARBA" id="ARBA00034045"/>
    </source>
</evidence>
<dbReference type="GO" id="GO:0005576">
    <property type="term" value="C:extracellular region"/>
    <property type="evidence" value="ECO:0007669"/>
    <property type="project" value="UniProtKB-SubCell"/>
</dbReference>
<feature type="active site" description="Nucleophile" evidence="13">
    <location>
        <position position="125"/>
    </location>
</feature>
<keyword evidence="8 14" id="KW-1015">Disulfide bond</keyword>
<name>A0A9P6GMZ5_9PLEO</name>
<dbReference type="FunFam" id="3.40.50.1820:FF:000235">
    <property type="entry name" value="Cutinase 1"/>
    <property type="match status" value="1"/>
</dbReference>
<comment type="catalytic activity">
    <reaction evidence="9">
        <text>cutin + H2O = cutin monomers.</text>
        <dbReference type="EC" id="3.1.1.74"/>
    </reaction>
</comment>
<comment type="similarity">
    <text evidence="2">Belongs to the cutinase family.</text>
</comment>
<evidence type="ECO:0000256" key="11">
    <source>
        <dbReference type="ARBA" id="ARBA00074522"/>
    </source>
</evidence>
<dbReference type="GO" id="GO:0016052">
    <property type="term" value="P:carbohydrate catabolic process"/>
    <property type="evidence" value="ECO:0007669"/>
    <property type="project" value="TreeGrafter"/>
</dbReference>
<feature type="disulfide bond" evidence="14">
    <location>
        <begin position="37"/>
        <end position="114"/>
    </location>
</feature>
<dbReference type="PROSITE" id="PS00931">
    <property type="entry name" value="CUTINASE_2"/>
    <property type="match status" value="1"/>
</dbReference>
<evidence type="ECO:0000256" key="4">
    <source>
        <dbReference type="ARBA" id="ARBA00022487"/>
    </source>
</evidence>
<feature type="active site" description="Proton donor/acceptor" evidence="13">
    <location>
        <position position="193"/>
    </location>
</feature>
<keyword evidence="4" id="KW-0719">Serine esterase</keyword>
<feature type="chain" id="PRO_5040122972" description="Cutinase" evidence="15">
    <location>
        <begin position="18"/>
        <end position="258"/>
    </location>
</feature>
<evidence type="ECO:0000256" key="5">
    <source>
        <dbReference type="ARBA" id="ARBA00022525"/>
    </source>
</evidence>
<comment type="subcellular location">
    <subcellularLocation>
        <location evidence="1">Secreted</location>
    </subcellularLocation>
</comment>
<dbReference type="SUPFAM" id="SSF53474">
    <property type="entry name" value="alpha/beta-Hydrolases"/>
    <property type="match status" value="1"/>
</dbReference>
<keyword evidence="5" id="KW-0964">Secreted</keyword>
<dbReference type="EC" id="3.1.1.74" evidence="3"/>
<dbReference type="PRINTS" id="PR00129">
    <property type="entry name" value="CUTINASE"/>
</dbReference>
<evidence type="ECO:0000256" key="1">
    <source>
        <dbReference type="ARBA" id="ARBA00004613"/>
    </source>
</evidence>
<dbReference type="Gene3D" id="3.40.50.1820">
    <property type="entry name" value="alpha/beta hydrolase"/>
    <property type="match status" value="1"/>
</dbReference>
<keyword evidence="7" id="KW-0378">Hydrolase</keyword>
<evidence type="ECO:0000256" key="10">
    <source>
        <dbReference type="ARBA" id="ARBA00057514"/>
    </source>
</evidence>
<organism evidence="16 17">
    <name type="scientific">Paraphaeosphaeria minitans</name>
    <dbReference type="NCBI Taxonomy" id="565426"/>
    <lineage>
        <taxon>Eukaryota</taxon>
        <taxon>Fungi</taxon>
        <taxon>Dikarya</taxon>
        <taxon>Ascomycota</taxon>
        <taxon>Pezizomycotina</taxon>
        <taxon>Dothideomycetes</taxon>
        <taxon>Pleosporomycetidae</taxon>
        <taxon>Pleosporales</taxon>
        <taxon>Massarineae</taxon>
        <taxon>Didymosphaeriaceae</taxon>
        <taxon>Paraphaeosphaeria</taxon>
    </lineage>
</organism>
<evidence type="ECO:0000256" key="13">
    <source>
        <dbReference type="PIRSR" id="PIRSR611150-1"/>
    </source>
</evidence>
<dbReference type="OrthoDB" id="3225429at2759"/>
<dbReference type="GO" id="GO:0050525">
    <property type="term" value="F:cutinase activity"/>
    <property type="evidence" value="ECO:0007669"/>
    <property type="project" value="UniProtKB-EC"/>
</dbReference>
<evidence type="ECO:0000256" key="2">
    <source>
        <dbReference type="ARBA" id="ARBA00007534"/>
    </source>
</evidence>
<accession>A0A9P6GMZ5</accession>
<gene>
    <name evidence="16" type="ORF">PMIN01_03341</name>
</gene>
<dbReference type="Proteomes" id="UP000756921">
    <property type="component" value="Unassembled WGS sequence"/>
</dbReference>
<evidence type="ECO:0000256" key="6">
    <source>
        <dbReference type="ARBA" id="ARBA00022729"/>
    </source>
</evidence>
<evidence type="ECO:0000256" key="15">
    <source>
        <dbReference type="SAM" id="SignalP"/>
    </source>
</evidence>
<dbReference type="EMBL" id="WJXW01000003">
    <property type="protein sequence ID" value="KAF9738058.1"/>
    <property type="molecule type" value="Genomic_DNA"/>
</dbReference>
<feature type="disulfide bond" evidence="14">
    <location>
        <begin position="176"/>
        <end position="183"/>
    </location>
</feature>
<keyword evidence="17" id="KW-1185">Reference proteome</keyword>
<dbReference type="InterPro" id="IPR011150">
    <property type="entry name" value="Cutinase_monf"/>
</dbReference>
<protein>
    <recommendedName>
        <fullName evidence="11">Cutinase</fullName>
        <ecNumber evidence="3">3.1.1.74</ecNumber>
    </recommendedName>
    <alternativeName>
        <fullName evidence="12">Cutin hydrolase</fullName>
    </alternativeName>
</protein>
<keyword evidence="6 15" id="KW-0732">Signal</keyword>
<dbReference type="InterPro" id="IPR000675">
    <property type="entry name" value="Cutinase/axe"/>
</dbReference>
<dbReference type="PANTHER" id="PTHR48250:SF3">
    <property type="entry name" value="CUTINASE 1-RELATED"/>
    <property type="match status" value="1"/>
</dbReference>
<evidence type="ECO:0000256" key="8">
    <source>
        <dbReference type="ARBA" id="ARBA00023157"/>
    </source>
</evidence>
<evidence type="ECO:0000313" key="17">
    <source>
        <dbReference type="Proteomes" id="UP000756921"/>
    </source>
</evidence>
<evidence type="ECO:0000256" key="12">
    <source>
        <dbReference type="ARBA" id="ARBA00080724"/>
    </source>
</evidence>
<dbReference type="SMART" id="SM01110">
    <property type="entry name" value="Cutinase"/>
    <property type="match status" value="1"/>
</dbReference>
<comment type="caution">
    <text evidence="16">The sequence shown here is derived from an EMBL/GenBank/DDBJ whole genome shotgun (WGS) entry which is preliminary data.</text>
</comment>
<evidence type="ECO:0000256" key="7">
    <source>
        <dbReference type="ARBA" id="ARBA00022801"/>
    </source>
</evidence>
<feature type="signal peptide" evidence="15">
    <location>
        <begin position="1"/>
        <end position="17"/>
    </location>
</feature>
<proteinExistence type="inferred from homology"/>